<evidence type="ECO:0000313" key="1">
    <source>
        <dbReference type="EMBL" id="MET1256161.1"/>
    </source>
</evidence>
<dbReference type="InterPro" id="IPR036390">
    <property type="entry name" value="WH_DNA-bd_sf"/>
</dbReference>
<dbReference type="Pfam" id="PF13412">
    <property type="entry name" value="HTH_24"/>
    <property type="match status" value="1"/>
</dbReference>
<dbReference type="PANTHER" id="PTHR30363">
    <property type="entry name" value="HTH-TYPE TRANSCRIPTIONAL REGULATOR SRLR-RELATED"/>
    <property type="match status" value="1"/>
</dbReference>
<dbReference type="Proteomes" id="UP001548189">
    <property type="component" value="Unassembled WGS sequence"/>
</dbReference>
<dbReference type="PANTHER" id="PTHR30363:SF28">
    <property type="entry name" value="TRANSCRIPTIONAL REGULATORY PROTEIN-RELATED"/>
    <property type="match status" value="1"/>
</dbReference>
<organism evidence="1 2">
    <name type="scientific">Aliikangiella maris</name>
    <dbReference type="NCBI Taxonomy" id="3162458"/>
    <lineage>
        <taxon>Bacteria</taxon>
        <taxon>Pseudomonadati</taxon>
        <taxon>Pseudomonadota</taxon>
        <taxon>Gammaproteobacteria</taxon>
        <taxon>Oceanospirillales</taxon>
        <taxon>Pleioneaceae</taxon>
        <taxon>Aliikangiella</taxon>
    </lineage>
</organism>
<dbReference type="InterPro" id="IPR036388">
    <property type="entry name" value="WH-like_DNA-bd_sf"/>
</dbReference>
<keyword evidence="2" id="KW-1185">Reference proteome</keyword>
<dbReference type="InterPro" id="IPR050313">
    <property type="entry name" value="Carb_Metab_HTH_regulators"/>
</dbReference>
<name>A0ABV2BW41_9GAMM</name>
<protein>
    <submittedName>
        <fullName evidence="1">Metalloregulator ArsR/SmtB family transcription factor</fullName>
    </submittedName>
</protein>
<proteinExistence type="predicted"/>
<sequence>MPKASNFQINVSQQKLLHLIKTHGQMSATDIAKKLKMTSMGARQHMEQLEEQHYLTHHFITQGKGRPKKVWQLTEKAEALFPDGHSALIVNLLDHMQDQLGDKAMDKIIKAREKDILNRYLQEISPITDLKSKAKKLADLRTKEGYMAEVIEQEGRLLLVENHCPICAAAMRCRQFCQSELAIFKAVLECKVTRIEYILEGARRCAYQLDA</sequence>
<dbReference type="SUPFAM" id="SSF46785">
    <property type="entry name" value="Winged helix' DNA-binding domain"/>
    <property type="match status" value="1"/>
</dbReference>
<dbReference type="EMBL" id="JBEVCJ010000017">
    <property type="protein sequence ID" value="MET1256161.1"/>
    <property type="molecule type" value="Genomic_DNA"/>
</dbReference>
<reference evidence="1 2" key="1">
    <citation type="submission" date="2024-06" db="EMBL/GenBank/DDBJ databases">
        <authorList>
            <person name="Li F."/>
        </authorList>
    </citation>
    <scope>NUCLEOTIDE SEQUENCE [LARGE SCALE GENOMIC DNA]</scope>
    <source>
        <strain evidence="1 2">GXAS 311</strain>
    </source>
</reference>
<gene>
    <name evidence="1" type="ORF">ABVT43_13560</name>
</gene>
<dbReference type="Gene3D" id="1.10.10.10">
    <property type="entry name" value="Winged helix-like DNA-binding domain superfamily/Winged helix DNA-binding domain"/>
    <property type="match status" value="1"/>
</dbReference>
<evidence type="ECO:0000313" key="2">
    <source>
        <dbReference type="Proteomes" id="UP001548189"/>
    </source>
</evidence>
<accession>A0ABV2BW41</accession>
<comment type="caution">
    <text evidence="1">The sequence shown here is derived from an EMBL/GenBank/DDBJ whole genome shotgun (WGS) entry which is preliminary data.</text>
</comment>